<proteinExistence type="inferred from homology"/>
<keyword evidence="6" id="KW-1185">Reference proteome</keyword>
<dbReference type="EMBL" id="BAAADV010000008">
    <property type="protein sequence ID" value="GAA0683009.1"/>
    <property type="molecule type" value="Genomic_DNA"/>
</dbReference>
<dbReference type="PRINTS" id="PR01790">
    <property type="entry name" value="SMP30FAMILY"/>
</dbReference>
<dbReference type="GO" id="GO:0019853">
    <property type="term" value="P:L-ascorbic acid biosynthetic process"/>
    <property type="evidence" value="ECO:0007669"/>
    <property type="project" value="TreeGrafter"/>
</dbReference>
<accession>A0AAV3TDW6</accession>
<dbReference type="InterPro" id="IPR013658">
    <property type="entry name" value="SGL"/>
</dbReference>
<comment type="cofactor">
    <cofactor evidence="3">
        <name>Zn(2+)</name>
        <dbReference type="ChEBI" id="CHEBI:29105"/>
    </cofactor>
    <text evidence="3">Binds 1 divalent metal cation per subunit.</text>
</comment>
<evidence type="ECO:0000256" key="1">
    <source>
        <dbReference type="ARBA" id="ARBA00008853"/>
    </source>
</evidence>
<evidence type="ECO:0000259" key="4">
    <source>
        <dbReference type="Pfam" id="PF08450"/>
    </source>
</evidence>
<sequence length="286" mass="31017">MTAELVADYACEIGEGPVWHPDEERLYWADIPNGTLYRYDPATDTHGTVLSDTVVSGGTIQSDGSLLLFGAGGAVYRWAGAETETVATLDTAAHTRFNDVIADPRGRVFCGTMPTDDQLGTLFRLDRDGTFTRILDEVDIPNGMAFSADRETFYFTASDENAIYAFDYDIESGSISDRSVLVDTSDEAGVPDGLAIDERGDLWSARWGGNAVVRYSPEGVERERVDVPVEKVSCATFGGPSFDTLYVTTAGGDERPTGGELDGSLFRYEPDTTGGAQFYSRVLVDE</sequence>
<evidence type="ECO:0000313" key="5">
    <source>
        <dbReference type="EMBL" id="GAA0683009.1"/>
    </source>
</evidence>
<evidence type="ECO:0000256" key="2">
    <source>
        <dbReference type="PIRSR" id="PIRSR605511-1"/>
    </source>
</evidence>
<dbReference type="AlphaFoldDB" id="A0AAV3TDW6"/>
<protein>
    <recommendedName>
        <fullName evidence="4">SMP-30/Gluconolactonase/LRE-like region domain-containing protein</fullName>
    </recommendedName>
</protein>
<dbReference type="InterPro" id="IPR005511">
    <property type="entry name" value="SMP-30"/>
</dbReference>
<feature type="active site" description="Proton donor/acceptor" evidence="2">
    <location>
        <position position="192"/>
    </location>
</feature>
<evidence type="ECO:0000256" key="3">
    <source>
        <dbReference type="PIRSR" id="PIRSR605511-2"/>
    </source>
</evidence>
<comment type="caution">
    <text evidence="5">The sequence shown here is derived from an EMBL/GenBank/DDBJ whole genome shotgun (WGS) entry which is preliminary data.</text>
</comment>
<dbReference type="GO" id="GO:0005509">
    <property type="term" value="F:calcium ion binding"/>
    <property type="evidence" value="ECO:0007669"/>
    <property type="project" value="TreeGrafter"/>
</dbReference>
<feature type="binding site" evidence="3">
    <location>
        <position position="15"/>
    </location>
    <ligand>
        <name>a divalent metal cation</name>
        <dbReference type="ChEBI" id="CHEBI:60240"/>
    </ligand>
</feature>
<dbReference type="RefSeq" id="WP_343775987.1">
    <property type="nucleotide sequence ID" value="NZ_BAAADV010000008.1"/>
</dbReference>
<feature type="binding site" evidence="3">
    <location>
        <position position="98"/>
    </location>
    <ligand>
        <name>substrate</name>
    </ligand>
</feature>
<feature type="binding site" evidence="3">
    <location>
        <position position="192"/>
    </location>
    <ligand>
        <name>a divalent metal cation</name>
        <dbReference type="ChEBI" id="CHEBI:60240"/>
    </ligand>
</feature>
<feature type="binding site" evidence="3">
    <location>
        <position position="116"/>
    </location>
    <ligand>
        <name>substrate</name>
    </ligand>
</feature>
<feature type="binding site" evidence="3">
    <location>
        <position position="142"/>
    </location>
    <ligand>
        <name>a divalent metal cation</name>
        <dbReference type="ChEBI" id="CHEBI:60240"/>
    </ligand>
</feature>
<feature type="binding site" evidence="3">
    <location>
        <position position="96"/>
    </location>
    <ligand>
        <name>substrate</name>
    </ligand>
</feature>
<dbReference type="PANTHER" id="PTHR10907">
    <property type="entry name" value="REGUCALCIN"/>
    <property type="match status" value="1"/>
</dbReference>
<dbReference type="Gene3D" id="2.120.10.30">
    <property type="entry name" value="TolB, C-terminal domain"/>
    <property type="match status" value="1"/>
</dbReference>
<comment type="similarity">
    <text evidence="1">Belongs to the SMP-30/CGR1 family.</text>
</comment>
<dbReference type="InterPro" id="IPR011042">
    <property type="entry name" value="6-blade_b-propeller_TolB-like"/>
</dbReference>
<keyword evidence="3" id="KW-0479">Metal-binding</keyword>
<dbReference type="GO" id="GO:0004341">
    <property type="term" value="F:gluconolactonase activity"/>
    <property type="evidence" value="ECO:0007669"/>
    <property type="project" value="TreeGrafter"/>
</dbReference>
<dbReference type="Pfam" id="PF08450">
    <property type="entry name" value="SGL"/>
    <property type="match status" value="1"/>
</dbReference>
<dbReference type="SUPFAM" id="SSF63829">
    <property type="entry name" value="Calcium-dependent phosphotriesterase"/>
    <property type="match status" value="1"/>
</dbReference>
<dbReference type="PANTHER" id="PTHR10907:SF47">
    <property type="entry name" value="REGUCALCIN"/>
    <property type="match status" value="1"/>
</dbReference>
<dbReference type="Proteomes" id="UP001500420">
    <property type="component" value="Unassembled WGS sequence"/>
</dbReference>
<keyword evidence="3" id="KW-0862">Zinc</keyword>
<feature type="domain" description="SMP-30/Gluconolactonase/LRE-like region" evidence="4">
    <location>
        <begin position="13"/>
        <end position="250"/>
    </location>
</feature>
<gene>
    <name evidence="5" type="ORF">GCM10009020_35490</name>
</gene>
<reference evidence="5 6" key="1">
    <citation type="journal article" date="2019" name="Int. J. Syst. Evol. Microbiol.">
        <title>The Global Catalogue of Microorganisms (GCM) 10K type strain sequencing project: providing services to taxonomists for standard genome sequencing and annotation.</title>
        <authorList>
            <consortium name="The Broad Institute Genomics Platform"/>
            <consortium name="The Broad Institute Genome Sequencing Center for Infectious Disease"/>
            <person name="Wu L."/>
            <person name="Ma J."/>
        </authorList>
    </citation>
    <scope>NUCLEOTIDE SEQUENCE [LARGE SCALE GENOMIC DNA]</scope>
    <source>
        <strain evidence="5 6">JCM 16328</strain>
    </source>
</reference>
<evidence type="ECO:0000313" key="6">
    <source>
        <dbReference type="Proteomes" id="UP001500420"/>
    </source>
</evidence>
<organism evidence="5 6">
    <name type="scientific">Natronoarchaeum mannanilyticum</name>
    <dbReference type="NCBI Taxonomy" id="926360"/>
    <lineage>
        <taxon>Archaea</taxon>
        <taxon>Methanobacteriati</taxon>
        <taxon>Methanobacteriota</taxon>
        <taxon>Stenosarchaea group</taxon>
        <taxon>Halobacteria</taxon>
        <taxon>Halobacteriales</taxon>
        <taxon>Natronoarchaeaceae</taxon>
    </lineage>
</organism>
<name>A0AAV3TDW6_9EURY</name>